<dbReference type="PRINTS" id="PR00714">
    <property type="entry name" value="MAN6PISMRASE"/>
</dbReference>
<dbReference type="EC" id="5.3.1.8" evidence="3"/>
<feature type="domain" description="Phosphomannose isomerase type I catalytic" evidence="9">
    <location>
        <begin position="1"/>
        <end position="126"/>
    </location>
</feature>
<dbReference type="Gene3D" id="1.10.441.10">
    <property type="entry name" value="Phosphomannose Isomerase, domain 2"/>
    <property type="match status" value="1"/>
</dbReference>
<dbReference type="InterPro" id="IPR014710">
    <property type="entry name" value="RmlC-like_jellyroll"/>
</dbReference>
<evidence type="ECO:0000256" key="6">
    <source>
        <dbReference type="ARBA" id="ARBA00023235"/>
    </source>
</evidence>
<dbReference type="PROSITE" id="PS00965">
    <property type="entry name" value="PMI_I_1"/>
    <property type="match status" value="1"/>
</dbReference>
<dbReference type="AlphaFoldDB" id="A0A6C1TZQ3"/>
<dbReference type="InterPro" id="IPR011051">
    <property type="entry name" value="RmlC_Cupin_sf"/>
</dbReference>
<gene>
    <name evidence="10" type="primary">manA</name>
    <name evidence="10" type="ORF">EKI59_05230</name>
</gene>
<comment type="similarity">
    <text evidence="2">Belongs to the mannose-6-phosphate isomerase type 1 family.</text>
</comment>
<evidence type="ECO:0000256" key="1">
    <source>
        <dbReference type="ARBA" id="ARBA00000757"/>
    </source>
</evidence>
<evidence type="ECO:0000313" key="10">
    <source>
        <dbReference type="EMBL" id="TVS28996.1"/>
    </source>
</evidence>
<dbReference type="InterPro" id="IPR001250">
    <property type="entry name" value="Man6P_Isoase-1"/>
</dbReference>
<dbReference type="CDD" id="cd07011">
    <property type="entry name" value="cupin_PMI_type_I_N"/>
    <property type="match status" value="1"/>
</dbReference>
<evidence type="ECO:0000256" key="3">
    <source>
        <dbReference type="ARBA" id="ARBA00011956"/>
    </source>
</evidence>
<comment type="cofactor">
    <cofactor evidence="8">
        <name>Zn(2+)</name>
        <dbReference type="ChEBI" id="CHEBI:29105"/>
    </cofactor>
    <text evidence="8">Binds 1 zinc ion per subunit.</text>
</comment>
<dbReference type="InterPro" id="IPR018050">
    <property type="entry name" value="Pmannose_isomerase-type1_CS"/>
</dbReference>
<keyword evidence="5 8" id="KW-0862">Zinc</keyword>
<feature type="binding site" evidence="8">
    <location>
        <position position="235"/>
    </location>
    <ligand>
        <name>Zn(2+)</name>
        <dbReference type="ChEBI" id="CHEBI:29105"/>
    </ligand>
</feature>
<evidence type="ECO:0000256" key="8">
    <source>
        <dbReference type="PIRSR" id="PIRSR001480-2"/>
    </source>
</evidence>
<dbReference type="InterPro" id="IPR046457">
    <property type="entry name" value="PMI_typeI_cat"/>
</dbReference>
<evidence type="ECO:0000256" key="7">
    <source>
        <dbReference type="PIRSR" id="PIRSR001480-1"/>
    </source>
</evidence>
<dbReference type="Gene3D" id="2.60.120.10">
    <property type="entry name" value="Jelly Rolls"/>
    <property type="match status" value="2"/>
</dbReference>
<dbReference type="GO" id="GO:0004476">
    <property type="term" value="F:mannose-6-phosphate isomerase activity"/>
    <property type="evidence" value="ECO:0007669"/>
    <property type="project" value="UniProtKB-EC"/>
</dbReference>
<dbReference type="GO" id="GO:0009298">
    <property type="term" value="P:GDP-mannose biosynthetic process"/>
    <property type="evidence" value="ECO:0007669"/>
    <property type="project" value="InterPro"/>
</dbReference>
<feature type="binding site" evidence="8">
    <location>
        <position position="110"/>
    </location>
    <ligand>
        <name>Zn(2+)</name>
        <dbReference type="ChEBI" id="CHEBI:29105"/>
    </ligand>
</feature>
<dbReference type="PIRSF" id="PIRSF001480">
    <property type="entry name" value="Mannose-6-phosphate_isomerase"/>
    <property type="match status" value="1"/>
</dbReference>
<protein>
    <recommendedName>
        <fullName evidence="3">mannose-6-phosphate isomerase</fullName>
        <ecNumber evidence="3">5.3.1.8</ecNumber>
    </recommendedName>
</protein>
<accession>A0A6C1TZQ3</accession>
<evidence type="ECO:0000313" key="11">
    <source>
        <dbReference type="Proteomes" id="UP000336646"/>
    </source>
</evidence>
<dbReference type="Pfam" id="PF20511">
    <property type="entry name" value="PMI_typeI_cat"/>
    <property type="match status" value="1"/>
</dbReference>
<dbReference type="GO" id="GO:0008270">
    <property type="term" value="F:zinc ion binding"/>
    <property type="evidence" value="ECO:0007669"/>
    <property type="project" value="InterPro"/>
</dbReference>
<dbReference type="Proteomes" id="UP000336646">
    <property type="component" value="Unassembled WGS sequence"/>
</dbReference>
<dbReference type="NCBIfam" id="TIGR00218">
    <property type="entry name" value="manA"/>
    <property type="match status" value="1"/>
</dbReference>
<feature type="binding site" evidence="8">
    <location>
        <position position="73"/>
    </location>
    <ligand>
        <name>Zn(2+)</name>
        <dbReference type="ChEBI" id="CHEBI:29105"/>
    </ligand>
</feature>
<dbReference type="PANTHER" id="PTHR10309:SF0">
    <property type="entry name" value="MANNOSE-6-PHOSPHATE ISOMERASE"/>
    <property type="match status" value="1"/>
</dbReference>
<evidence type="ECO:0000256" key="2">
    <source>
        <dbReference type="ARBA" id="ARBA00010772"/>
    </source>
</evidence>
<proteinExistence type="inferred from homology"/>
<comment type="catalytic activity">
    <reaction evidence="1">
        <text>D-mannose 6-phosphate = D-fructose 6-phosphate</text>
        <dbReference type="Rhea" id="RHEA:12356"/>
        <dbReference type="ChEBI" id="CHEBI:58735"/>
        <dbReference type="ChEBI" id="CHEBI:61527"/>
        <dbReference type="EC" id="5.3.1.8"/>
    </reaction>
</comment>
<sequence>MHTYEWGHEELIAGLQGRTPSGQPEAELWFGAHPSAPALTSEGPLDEVIERESGKQLPFLVKLLAAKKPLSLQAHPSLEQAREGFARENAAGIPLDAPHRNYKDDNHKPELLIALTPFRAIAGFQPIERTLTLLRTFDLPQLAELERTLDDASLNTADRLARALKLAMTVDAAEAVAQRAAELAAGDSECKGTAANLAFIAREYPGDNGVVAALLLNHVSLEPGEALFLAAGNLHAYLCGMGVEVMANSNNVLRGGMTSKHIDSDELFSVLKFVTLDNPTAQLVDGSFNVPVDDFSVSPTSGGEPVAGPAIVINTAGELAVGDVRLGPGEASWVGAHEGCVPVEGVAAAGFVVR</sequence>
<dbReference type="OrthoDB" id="9792649at2"/>
<dbReference type="GO" id="GO:0005975">
    <property type="term" value="P:carbohydrate metabolic process"/>
    <property type="evidence" value="ECO:0007669"/>
    <property type="project" value="InterPro"/>
</dbReference>
<evidence type="ECO:0000259" key="9">
    <source>
        <dbReference type="Pfam" id="PF20511"/>
    </source>
</evidence>
<organism evidence="10 11">
    <name type="scientific">Corynebacterium sanguinis</name>
    <dbReference type="NCBI Taxonomy" id="2594913"/>
    <lineage>
        <taxon>Bacteria</taxon>
        <taxon>Bacillati</taxon>
        <taxon>Actinomycetota</taxon>
        <taxon>Actinomycetes</taxon>
        <taxon>Mycobacteriales</taxon>
        <taxon>Corynebacteriaceae</taxon>
        <taxon>Corynebacterium</taxon>
    </lineage>
</organism>
<feature type="binding site" evidence="8">
    <location>
        <position position="75"/>
    </location>
    <ligand>
        <name>Zn(2+)</name>
        <dbReference type="ChEBI" id="CHEBI:29105"/>
    </ligand>
</feature>
<dbReference type="PANTHER" id="PTHR10309">
    <property type="entry name" value="MANNOSE-6-PHOSPHATE ISOMERASE"/>
    <property type="match status" value="1"/>
</dbReference>
<name>A0A6C1TZQ3_9CORY</name>
<reference evidence="10 11" key="1">
    <citation type="submission" date="2018-12" db="EMBL/GenBank/DDBJ databases">
        <title>Corynebacterium sanguinis sp. nov., a clinically-associated and environmental corynebacterium.</title>
        <authorList>
            <person name="Gonzales-Siles L."/>
            <person name="Jaen-Luchoro D."/>
            <person name="Cardew S."/>
            <person name="Inganas E."/>
            <person name="Ohlen M."/>
            <person name="Jensie-Markopolous S."/>
            <person name="Pinyeiro-Iglesias B."/>
            <person name="Molin K."/>
            <person name="Skovbjerg S."/>
            <person name="Svensson-Stadler L."/>
            <person name="Funke G."/>
            <person name="Moore E.R.B."/>
        </authorList>
    </citation>
    <scope>NUCLEOTIDE SEQUENCE [LARGE SCALE GENOMIC DNA]</scope>
    <source>
        <strain evidence="10 11">58734</strain>
    </source>
</reference>
<keyword evidence="4 8" id="KW-0479">Metal-binding</keyword>
<dbReference type="InterPro" id="IPR016305">
    <property type="entry name" value="Mannose-6-P_Isomerase"/>
</dbReference>
<dbReference type="EMBL" id="RXIR01000008">
    <property type="protein sequence ID" value="TVS28996.1"/>
    <property type="molecule type" value="Genomic_DNA"/>
</dbReference>
<feature type="active site" evidence="7">
    <location>
        <position position="254"/>
    </location>
</feature>
<dbReference type="GO" id="GO:0005829">
    <property type="term" value="C:cytosol"/>
    <property type="evidence" value="ECO:0007669"/>
    <property type="project" value="TreeGrafter"/>
</dbReference>
<evidence type="ECO:0000256" key="5">
    <source>
        <dbReference type="ARBA" id="ARBA00022833"/>
    </source>
</evidence>
<dbReference type="SUPFAM" id="SSF51182">
    <property type="entry name" value="RmlC-like cupins"/>
    <property type="match status" value="1"/>
</dbReference>
<evidence type="ECO:0000256" key="4">
    <source>
        <dbReference type="ARBA" id="ARBA00022723"/>
    </source>
</evidence>
<comment type="caution">
    <text evidence="10">The sequence shown here is derived from an EMBL/GenBank/DDBJ whole genome shotgun (WGS) entry which is preliminary data.</text>
</comment>
<keyword evidence="6 10" id="KW-0413">Isomerase</keyword>